<proteinExistence type="predicted"/>
<organism evidence="1 2">
    <name type="scientific">Paraburkholderia caledonica</name>
    <dbReference type="NCBI Taxonomy" id="134536"/>
    <lineage>
        <taxon>Bacteria</taxon>
        <taxon>Pseudomonadati</taxon>
        <taxon>Pseudomonadota</taxon>
        <taxon>Betaproteobacteria</taxon>
        <taxon>Burkholderiales</taxon>
        <taxon>Burkholderiaceae</taxon>
        <taxon>Paraburkholderia</taxon>
    </lineage>
</organism>
<sequence length="55" mass="6564">MGFPISRNENVFVFRQRRFQASAHRFYIKHDVNTVVPVTHRRVAIVAIEFMEDET</sequence>
<accession>A0AB73IPZ0</accession>
<evidence type="ECO:0000313" key="1">
    <source>
        <dbReference type="EMBL" id="MDP9652024.1"/>
    </source>
</evidence>
<dbReference type="EMBL" id="JAURTK010000052">
    <property type="protein sequence ID" value="MDP9652024.1"/>
    <property type="molecule type" value="Genomic_DNA"/>
</dbReference>
<dbReference type="AlphaFoldDB" id="A0AB73IPZ0"/>
<evidence type="ECO:0000313" key="2">
    <source>
        <dbReference type="Proteomes" id="UP001229486"/>
    </source>
</evidence>
<protein>
    <submittedName>
        <fullName evidence="1">Uncharacterized protein</fullName>
    </submittedName>
</protein>
<reference evidence="1" key="1">
    <citation type="submission" date="2023-07" db="EMBL/GenBank/DDBJ databases">
        <title>Sorghum-associated microbial communities from plants grown in Nebraska, USA.</title>
        <authorList>
            <person name="Schachtman D."/>
        </authorList>
    </citation>
    <scope>NUCLEOTIDE SEQUENCE</scope>
    <source>
        <strain evidence="1">DS1061</strain>
    </source>
</reference>
<name>A0AB73IPZ0_9BURK</name>
<gene>
    <name evidence="1" type="ORF">J2793_007499</name>
</gene>
<comment type="caution">
    <text evidence="1">The sequence shown here is derived from an EMBL/GenBank/DDBJ whole genome shotgun (WGS) entry which is preliminary data.</text>
</comment>
<dbReference type="Proteomes" id="UP001229486">
    <property type="component" value="Unassembled WGS sequence"/>
</dbReference>